<proteinExistence type="predicted"/>
<reference evidence="1" key="1">
    <citation type="submission" date="2020-04" db="EMBL/GenBank/DDBJ databases">
        <authorList>
            <person name="Alioto T."/>
            <person name="Alioto T."/>
            <person name="Gomez Garrido J."/>
        </authorList>
    </citation>
    <scope>NUCLEOTIDE SEQUENCE</scope>
    <source>
        <strain evidence="1">A484AB</strain>
    </source>
</reference>
<gene>
    <name evidence="1" type="ORF">PACLA_8A065027</name>
</gene>
<evidence type="ECO:0000313" key="2">
    <source>
        <dbReference type="Proteomes" id="UP001152795"/>
    </source>
</evidence>
<sequence length="377" mass="42731">MAKHFDIGAWSKEQKRLKQKSFELKNTIAGLNEDIASKEQAIKDLKRKRGSLLNEQVKLPRTSSIKNPSLCTPSNSEKLDLPQSVARKRRKLMFTNAVAVNAPSSDNAESKRKYALNGLWNTFVNTASEYEVKQYLLNSSKVMKKVLPTIVNTAVKRYELGQSNLVRSVAVLYEGGISSKSQYNRKRSKEIFEIDESGKKHQVTYMDKCKIPKLADYKTVMRFVNSVDIGELRDIPRAKKTKFDKAVYQMDDEDNEGDLHPPVSGCFRDLKCFLIKLAKLYLVINQKRPGYLNWFGLPVGSFQVAIGADGAPFGKYNQATAWLVSFLNVVDRIASCNENHLICGANCSEEHPSMVEYGKLIRKDIERIEKKFMLLTG</sequence>
<keyword evidence="2" id="KW-1185">Reference proteome</keyword>
<organism evidence="1 2">
    <name type="scientific">Paramuricea clavata</name>
    <name type="common">Red gorgonian</name>
    <name type="synonym">Violescent sea-whip</name>
    <dbReference type="NCBI Taxonomy" id="317549"/>
    <lineage>
        <taxon>Eukaryota</taxon>
        <taxon>Metazoa</taxon>
        <taxon>Cnidaria</taxon>
        <taxon>Anthozoa</taxon>
        <taxon>Octocorallia</taxon>
        <taxon>Malacalcyonacea</taxon>
        <taxon>Plexauridae</taxon>
        <taxon>Paramuricea</taxon>
    </lineage>
</organism>
<protein>
    <submittedName>
        <fullName evidence="1">Uncharacterized protein</fullName>
    </submittedName>
</protein>
<name>A0A6S7G508_PARCT</name>
<evidence type="ECO:0000313" key="1">
    <source>
        <dbReference type="EMBL" id="CAB3985583.1"/>
    </source>
</evidence>
<dbReference type="OrthoDB" id="5973377at2759"/>
<dbReference type="AlphaFoldDB" id="A0A6S7G508"/>
<accession>A0A6S7G508</accession>
<comment type="caution">
    <text evidence="1">The sequence shown here is derived from an EMBL/GenBank/DDBJ whole genome shotgun (WGS) entry which is preliminary data.</text>
</comment>
<dbReference type="EMBL" id="CACRXK020000888">
    <property type="protein sequence ID" value="CAB3985583.1"/>
    <property type="molecule type" value="Genomic_DNA"/>
</dbReference>
<dbReference type="Proteomes" id="UP001152795">
    <property type="component" value="Unassembled WGS sequence"/>
</dbReference>